<dbReference type="AlphaFoldDB" id="A0AA97I2C9"/>
<accession>A0AA97I2C9</accession>
<evidence type="ECO:0000313" key="2">
    <source>
        <dbReference type="EMBL" id="WOE76260.1"/>
    </source>
</evidence>
<evidence type="ECO:0000313" key="3">
    <source>
        <dbReference type="Proteomes" id="UP001302429"/>
    </source>
</evidence>
<proteinExistence type="predicted"/>
<evidence type="ECO:0000259" key="1">
    <source>
        <dbReference type="SMART" id="SM00226"/>
    </source>
</evidence>
<gene>
    <name evidence="2" type="ORF">RB602_05980</name>
</gene>
<dbReference type="InterPro" id="IPR036196">
    <property type="entry name" value="Ptyr_pPase_sf"/>
</dbReference>
<organism evidence="2 3">
    <name type="scientific">Alterisphingorhabdus coralli</name>
    <dbReference type="NCBI Taxonomy" id="3071408"/>
    <lineage>
        <taxon>Bacteria</taxon>
        <taxon>Pseudomonadati</taxon>
        <taxon>Pseudomonadota</taxon>
        <taxon>Alphaproteobacteria</taxon>
        <taxon>Sphingomonadales</taxon>
        <taxon>Sphingomonadaceae</taxon>
        <taxon>Alterisphingorhabdus (ex Yan et al. 2024)</taxon>
    </lineage>
</organism>
<dbReference type="SUPFAM" id="SSF52788">
    <property type="entry name" value="Phosphotyrosine protein phosphatases I"/>
    <property type="match status" value="1"/>
</dbReference>
<protein>
    <submittedName>
        <fullName evidence="2">Phosphotyrosine protein phosphatase</fullName>
    </submittedName>
</protein>
<keyword evidence="3" id="KW-1185">Reference proteome</keyword>
<feature type="domain" description="Phosphotyrosine protein phosphatase I" evidence="1">
    <location>
        <begin position="42"/>
        <end position="178"/>
    </location>
</feature>
<dbReference type="Gene3D" id="3.40.50.2300">
    <property type="match status" value="1"/>
</dbReference>
<dbReference type="KEGG" id="acoa:RB602_05980"/>
<dbReference type="InterPro" id="IPR023485">
    <property type="entry name" value="Ptyr_pPase"/>
</dbReference>
<name>A0AA97I2C9_9SPHN</name>
<sequence>MPIGEKIARNFGNLHGLARLALSYPQAAILGHGLSTKAEDVRRLVFVCHANVSRSAFAEVLCSKRGMNAASFGVAAEAGAPADETAQKVALDDYGVDLTWHRAQDTRFHALPGDLLLAMEVRQLNRIANLPNLSIPPRALLGSVIHVPHLHDPLGLSEDYYRTCFNRILRAVDRLEIRFPRLKTGHNS</sequence>
<dbReference type="SMART" id="SM00226">
    <property type="entry name" value="LMWPc"/>
    <property type="match status" value="1"/>
</dbReference>
<dbReference type="Pfam" id="PF01451">
    <property type="entry name" value="LMWPc"/>
    <property type="match status" value="1"/>
</dbReference>
<dbReference type="Proteomes" id="UP001302429">
    <property type="component" value="Chromosome"/>
</dbReference>
<reference evidence="2 3" key="1">
    <citation type="submission" date="2023-10" db="EMBL/GenBank/DDBJ databases">
        <title>Complete genome sequence of a Sphingomonadaceae bacterium.</title>
        <authorList>
            <person name="Yan C."/>
        </authorList>
    </citation>
    <scope>NUCLEOTIDE SEQUENCE [LARGE SCALE GENOMIC DNA]</scope>
    <source>
        <strain evidence="2 3">SCSIO 66989</strain>
    </source>
</reference>
<dbReference type="EMBL" id="CP136594">
    <property type="protein sequence ID" value="WOE76260.1"/>
    <property type="molecule type" value="Genomic_DNA"/>
</dbReference>
<dbReference type="RefSeq" id="WP_317083843.1">
    <property type="nucleotide sequence ID" value="NZ_CP136594.1"/>
</dbReference>